<name>A0A2I1PBD8_9MICO</name>
<accession>A0A2I1PBD8</accession>
<evidence type="ECO:0000313" key="1">
    <source>
        <dbReference type="EMBL" id="PKZ41949.1"/>
    </source>
</evidence>
<proteinExistence type="predicted"/>
<keyword evidence="2" id="KW-1185">Reference proteome</keyword>
<reference evidence="1 2" key="1">
    <citation type="submission" date="2017-12" db="EMBL/GenBank/DDBJ databases">
        <title>Phylogenetic diversity of female urinary microbiome.</title>
        <authorList>
            <person name="Thomas-White K."/>
            <person name="Wolfe A.J."/>
        </authorList>
    </citation>
    <scope>NUCLEOTIDE SEQUENCE [LARGE SCALE GENOMIC DNA]</scope>
    <source>
        <strain evidence="1 2">UMB1298</strain>
    </source>
</reference>
<gene>
    <name evidence="1" type="ORF">CYJ76_04640</name>
</gene>
<evidence type="ECO:0000313" key="2">
    <source>
        <dbReference type="Proteomes" id="UP000234206"/>
    </source>
</evidence>
<protein>
    <submittedName>
        <fullName evidence="1">Pilus assembly protein TadE</fullName>
    </submittedName>
</protein>
<comment type="caution">
    <text evidence="1">The sequence shown here is derived from an EMBL/GenBank/DDBJ whole genome shotgun (WGS) entry which is preliminary data.</text>
</comment>
<dbReference type="Proteomes" id="UP000234206">
    <property type="component" value="Unassembled WGS sequence"/>
</dbReference>
<dbReference type="AlphaFoldDB" id="A0A2I1PBD8"/>
<dbReference type="EMBL" id="PKIZ01000007">
    <property type="protein sequence ID" value="PKZ41949.1"/>
    <property type="molecule type" value="Genomic_DNA"/>
</dbReference>
<organism evidence="1 2">
    <name type="scientific">Kytococcus schroeteri</name>
    <dbReference type="NCBI Taxonomy" id="138300"/>
    <lineage>
        <taxon>Bacteria</taxon>
        <taxon>Bacillati</taxon>
        <taxon>Actinomycetota</taxon>
        <taxon>Actinomycetes</taxon>
        <taxon>Micrococcales</taxon>
        <taxon>Kytococcaceae</taxon>
        <taxon>Kytococcus</taxon>
    </lineage>
</organism>
<sequence length="132" mass="13508">MVEYLGVVAFVLLPVLYLIVLLAEIQSAAFASTAAARETARVAVAGIATNAPDAEASALAAGDLTAEDFGRTGEFTVACSGCGDPEADAAVTATAEVVVELPAVASFGIDAPSVMTFTATHTEPVDRYREQQ</sequence>